<evidence type="ECO:0000256" key="2">
    <source>
        <dbReference type="ARBA" id="ARBA00023125"/>
    </source>
</evidence>
<dbReference type="PROSITE" id="PS50977">
    <property type="entry name" value="HTH_TETR_2"/>
    <property type="match status" value="1"/>
</dbReference>
<dbReference type="SUPFAM" id="SSF46689">
    <property type="entry name" value="Homeodomain-like"/>
    <property type="match status" value="2"/>
</dbReference>
<keyword evidence="1" id="KW-0805">Transcription regulation</keyword>
<evidence type="ECO:0000313" key="7">
    <source>
        <dbReference type="Proteomes" id="UP001138540"/>
    </source>
</evidence>
<sequence length="385" mass="42419">MNAVIDLWESGGNEVVSARQVSANAAVPVSSIYHHFGSLEQLLVLAQEQAQACARDWCETRLDQLAGFSADARAFAPFFAATIDDWVHQQRRLAFAWREGQMLRIDGEPGMQMRLGWRQLWAAFWQEACDRFGLGDRAWLAEHLFENESFVHMIGWHRAVDRAGLDEFARGVSAWMSGEPVPPAPWRDFARTEALRATPVMPSHDGTTSRIAAATAALIEEAGPSGVTHRAVAERTDLTLGVVSHKLRTKTDLLQAGYEAVYLTAVIRLREHTSTISPATADATLDGLADFMSQSLRGQGVHALHLAVARDPALRPFGLQLRYLRGMTSGSLLAMLRPDRAEPSHLEAALLSSFLSSLPRMHADDAPGDARPRIRQAIENMVSLL</sequence>
<dbReference type="PANTHER" id="PTHR30055">
    <property type="entry name" value="HTH-TYPE TRANSCRIPTIONAL REGULATOR RUTR"/>
    <property type="match status" value="1"/>
</dbReference>
<evidence type="ECO:0000259" key="5">
    <source>
        <dbReference type="PROSITE" id="PS50977"/>
    </source>
</evidence>
<dbReference type="InterPro" id="IPR001647">
    <property type="entry name" value="HTH_TetR"/>
</dbReference>
<comment type="caution">
    <text evidence="6">The sequence shown here is derived from an EMBL/GenBank/DDBJ whole genome shotgun (WGS) entry which is preliminary data.</text>
</comment>
<accession>A0ABR6NCF1</accession>
<evidence type="ECO:0000256" key="3">
    <source>
        <dbReference type="ARBA" id="ARBA00023163"/>
    </source>
</evidence>
<reference evidence="6 7" key="1">
    <citation type="submission" date="2020-08" db="EMBL/GenBank/DDBJ databases">
        <title>Exploring microbial biodiversity for novel pathways involved in the catabolism of aromatic compounds derived from lignin.</title>
        <authorList>
            <person name="Elkins J."/>
        </authorList>
    </citation>
    <scope>NUCLEOTIDE SEQUENCE [LARGE SCALE GENOMIC DNA]</scope>
    <source>
        <strain evidence="6 7">B1D3A</strain>
    </source>
</reference>
<keyword evidence="2 4" id="KW-0238">DNA-binding</keyword>
<evidence type="ECO:0000256" key="4">
    <source>
        <dbReference type="PROSITE-ProRule" id="PRU00335"/>
    </source>
</evidence>
<keyword evidence="3" id="KW-0804">Transcription</keyword>
<feature type="DNA-binding region" description="H-T-H motif" evidence="4">
    <location>
        <begin position="17"/>
        <end position="36"/>
    </location>
</feature>
<dbReference type="InterPro" id="IPR009057">
    <property type="entry name" value="Homeodomain-like_sf"/>
</dbReference>
<dbReference type="Gene3D" id="1.10.357.10">
    <property type="entry name" value="Tetracycline Repressor, domain 2"/>
    <property type="match status" value="2"/>
</dbReference>
<dbReference type="Proteomes" id="UP001138540">
    <property type="component" value="Unassembled WGS sequence"/>
</dbReference>
<proteinExistence type="predicted"/>
<organism evidence="6 7">
    <name type="scientific">Sphingobium lignivorans</name>
    <dbReference type="NCBI Taxonomy" id="2735886"/>
    <lineage>
        <taxon>Bacteria</taxon>
        <taxon>Pseudomonadati</taxon>
        <taxon>Pseudomonadota</taxon>
        <taxon>Alphaproteobacteria</taxon>
        <taxon>Sphingomonadales</taxon>
        <taxon>Sphingomonadaceae</taxon>
        <taxon>Sphingobium</taxon>
    </lineage>
</organism>
<evidence type="ECO:0000313" key="6">
    <source>
        <dbReference type="EMBL" id="MBB5984741.1"/>
    </source>
</evidence>
<feature type="domain" description="HTH tetR-type" evidence="5">
    <location>
        <begin position="1"/>
        <end position="54"/>
    </location>
</feature>
<dbReference type="EMBL" id="JACHKA010000001">
    <property type="protein sequence ID" value="MBB5984741.1"/>
    <property type="molecule type" value="Genomic_DNA"/>
</dbReference>
<evidence type="ECO:0000256" key="1">
    <source>
        <dbReference type="ARBA" id="ARBA00023015"/>
    </source>
</evidence>
<gene>
    <name evidence="6" type="ORF">HNP60_000715</name>
</gene>
<dbReference type="PANTHER" id="PTHR30055:SF234">
    <property type="entry name" value="HTH-TYPE TRANSCRIPTIONAL REGULATOR BETI"/>
    <property type="match status" value="1"/>
</dbReference>
<keyword evidence="7" id="KW-1185">Reference proteome</keyword>
<dbReference type="InterPro" id="IPR050109">
    <property type="entry name" value="HTH-type_TetR-like_transc_reg"/>
</dbReference>
<protein>
    <submittedName>
        <fullName evidence="6">AcrR family transcriptional regulator</fullName>
    </submittedName>
</protein>
<name>A0ABR6NCF1_9SPHN</name>